<name>A0ABR9GEI6_9GAMM</name>
<reference evidence="3 4" key="1">
    <citation type="submission" date="2020-09" db="EMBL/GenBank/DDBJ databases">
        <title>Dyella sp. 7MK23 isolated from forest soil.</title>
        <authorList>
            <person name="Fu J."/>
        </authorList>
    </citation>
    <scope>NUCLEOTIDE SEQUENCE [LARGE SCALE GENOMIC DNA]</scope>
    <source>
        <strain evidence="3 4">7MK23</strain>
    </source>
</reference>
<evidence type="ECO:0000256" key="1">
    <source>
        <dbReference type="SAM" id="MobiDB-lite"/>
    </source>
</evidence>
<gene>
    <name evidence="3" type="ORF">IGX34_18935</name>
</gene>
<dbReference type="InterPro" id="IPR011083">
    <property type="entry name" value="Phage_tail_collar_dom"/>
</dbReference>
<evidence type="ECO:0000313" key="4">
    <source>
        <dbReference type="Proteomes" id="UP000651010"/>
    </source>
</evidence>
<evidence type="ECO:0000313" key="3">
    <source>
        <dbReference type="EMBL" id="MBE1162467.1"/>
    </source>
</evidence>
<dbReference type="EMBL" id="JACZZA010000013">
    <property type="protein sequence ID" value="MBE1162467.1"/>
    <property type="molecule type" value="Genomic_DNA"/>
</dbReference>
<dbReference type="RefSeq" id="WP_192557324.1">
    <property type="nucleotide sequence ID" value="NZ_JACZZA010000013.1"/>
</dbReference>
<keyword evidence="4" id="KW-1185">Reference proteome</keyword>
<comment type="caution">
    <text evidence="3">The sequence shown here is derived from an EMBL/GenBank/DDBJ whole genome shotgun (WGS) entry which is preliminary data.</text>
</comment>
<proteinExistence type="predicted"/>
<evidence type="ECO:0000259" key="2">
    <source>
        <dbReference type="Pfam" id="PF07484"/>
    </source>
</evidence>
<sequence length="179" mass="18664">MSEFYVGQIMMTGFGFAQRGFAFCNGQLLPIQQNTALFSLLGVQYGGNGTTNFQLPNLQGRTPTGSGPSADPGWQPSPYTIGEVAGVENVTLIGQQLPMHTHPVNATTATGNSKTPANALLGTSNSTTIPVFAAGGTNTVPLYPPTISMTGGSGPHGNMQPFRVINFNIALTGIYPSRS</sequence>
<dbReference type="SUPFAM" id="SSF88874">
    <property type="entry name" value="Receptor-binding domain of short tail fibre protein gp12"/>
    <property type="match status" value="1"/>
</dbReference>
<feature type="compositionally biased region" description="Polar residues" evidence="1">
    <location>
        <begin position="56"/>
        <end position="67"/>
    </location>
</feature>
<organism evidence="3 4">
    <name type="scientific">Dyella acidiphila</name>
    <dbReference type="NCBI Taxonomy" id="2775866"/>
    <lineage>
        <taxon>Bacteria</taxon>
        <taxon>Pseudomonadati</taxon>
        <taxon>Pseudomonadota</taxon>
        <taxon>Gammaproteobacteria</taxon>
        <taxon>Lysobacterales</taxon>
        <taxon>Rhodanobacteraceae</taxon>
        <taxon>Dyella</taxon>
    </lineage>
</organism>
<feature type="region of interest" description="Disordered" evidence="1">
    <location>
        <begin position="56"/>
        <end position="78"/>
    </location>
</feature>
<accession>A0ABR9GEI6</accession>
<dbReference type="Proteomes" id="UP000651010">
    <property type="component" value="Unassembled WGS sequence"/>
</dbReference>
<dbReference type="Gene3D" id="3.90.1340.10">
    <property type="entry name" value="Phage tail collar domain"/>
    <property type="match status" value="1"/>
</dbReference>
<dbReference type="Pfam" id="PF07484">
    <property type="entry name" value="Collar"/>
    <property type="match status" value="1"/>
</dbReference>
<dbReference type="InterPro" id="IPR037053">
    <property type="entry name" value="Phage_tail_collar_dom_sf"/>
</dbReference>
<feature type="domain" description="Phage tail collar" evidence="2">
    <location>
        <begin position="7"/>
        <end position="63"/>
    </location>
</feature>
<protein>
    <submittedName>
        <fullName evidence="3">Phage tail protein</fullName>
    </submittedName>
</protein>